<dbReference type="PANTHER" id="PTHR45626">
    <property type="entry name" value="TRANSCRIPTION TERMINATION FACTOR 2-RELATED"/>
    <property type="match status" value="1"/>
</dbReference>
<evidence type="ECO:0008006" key="18">
    <source>
        <dbReference type="Google" id="ProtNLM"/>
    </source>
</evidence>
<dbReference type="InterPro" id="IPR001841">
    <property type="entry name" value="Znf_RING"/>
</dbReference>
<dbReference type="GO" id="GO:0016818">
    <property type="term" value="F:hydrolase activity, acting on acid anhydrides, in phosphorus-containing anhydrides"/>
    <property type="evidence" value="ECO:0007669"/>
    <property type="project" value="InterPro"/>
</dbReference>
<dbReference type="Proteomes" id="UP000191500">
    <property type="component" value="Unassembled WGS sequence"/>
</dbReference>
<dbReference type="SMART" id="SM00490">
    <property type="entry name" value="HELICc"/>
    <property type="match status" value="1"/>
</dbReference>
<accession>A0A1V6UQA6</accession>
<dbReference type="GO" id="GO:0004386">
    <property type="term" value="F:helicase activity"/>
    <property type="evidence" value="ECO:0007669"/>
    <property type="project" value="UniProtKB-KW"/>
</dbReference>
<organism evidence="16 17">
    <name type="scientific">Penicillium coprophilum</name>
    <dbReference type="NCBI Taxonomy" id="36646"/>
    <lineage>
        <taxon>Eukaryota</taxon>
        <taxon>Fungi</taxon>
        <taxon>Dikarya</taxon>
        <taxon>Ascomycota</taxon>
        <taxon>Pezizomycotina</taxon>
        <taxon>Eurotiomycetes</taxon>
        <taxon>Eurotiomycetidae</taxon>
        <taxon>Eurotiales</taxon>
        <taxon>Aspergillaceae</taxon>
        <taxon>Penicillium</taxon>
    </lineage>
</organism>
<evidence type="ECO:0000256" key="9">
    <source>
        <dbReference type="ARBA" id="ARBA00022840"/>
    </source>
</evidence>
<keyword evidence="9" id="KW-0067">ATP-binding</keyword>
<feature type="region of interest" description="Disordered" evidence="12">
    <location>
        <begin position="1"/>
        <end position="43"/>
    </location>
</feature>
<evidence type="ECO:0000259" key="13">
    <source>
        <dbReference type="PROSITE" id="PS50089"/>
    </source>
</evidence>
<protein>
    <recommendedName>
        <fullName evidence="18">RING-type domain-containing protein</fullName>
    </recommendedName>
</protein>
<evidence type="ECO:0000256" key="3">
    <source>
        <dbReference type="ARBA" id="ARBA00022723"/>
    </source>
</evidence>
<feature type="compositionally biased region" description="Basic and acidic residues" evidence="12">
    <location>
        <begin position="224"/>
        <end position="246"/>
    </location>
</feature>
<dbReference type="GO" id="GO:0005524">
    <property type="term" value="F:ATP binding"/>
    <property type="evidence" value="ECO:0007669"/>
    <property type="project" value="UniProtKB-KW"/>
</dbReference>
<evidence type="ECO:0000256" key="12">
    <source>
        <dbReference type="SAM" id="MobiDB-lite"/>
    </source>
</evidence>
<feature type="domain" description="Helicase C-terminal" evidence="15">
    <location>
        <begin position="776"/>
        <end position="943"/>
    </location>
</feature>
<dbReference type="InterPro" id="IPR027417">
    <property type="entry name" value="P-loop_NTPase"/>
</dbReference>
<evidence type="ECO:0000313" key="17">
    <source>
        <dbReference type="Proteomes" id="UP000191500"/>
    </source>
</evidence>
<dbReference type="PROSITE" id="PS51194">
    <property type="entry name" value="HELICASE_CTER"/>
    <property type="match status" value="1"/>
</dbReference>
<evidence type="ECO:0000256" key="2">
    <source>
        <dbReference type="ARBA" id="ARBA00007025"/>
    </source>
</evidence>
<dbReference type="InterPro" id="IPR013083">
    <property type="entry name" value="Znf_RING/FYVE/PHD"/>
</dbReference>
<dbReference type="PROSITE" id="PS51192">
    <property type="entry name" value="HELICASE_ATP_BIND_1"/>
    <property type="match status" value="1"/>
</dbReference>
<gene>
    <name evidence="16" type="ORF">PENCOP_c006G02635</name>
</gene>
<feature type="compositionally biased region" description="Polar residues" evidence="12">
    <location>
        <begin position="31"/>
        <end position="41"/>
    </location>
</feature>
<keyword evidence="4" id="KW-0547">Nucleotide-binding</keyword>
<evidence type="ECO:0000256" key="6">
    <source>
        <dbReference type="ARBA" id="ARBA00022801"/>
    </source>
</evidence>
<dbReference type="InterPro" id="IPR014905">
    <property type="entry name" value="HIRAN"/>
</dbReference>
<dbReference type="SMART" id="SM00910">
    <property type="entry name" value="HIRAN"/>
    <property type="match status" value="1"/>
</dbReference>
<dbReference type="InterPro" id="IPR014001">
    <property type="entry name" value="Helicase_ATP-bd"/>
</dbReference>
<dbReference type="CDD" id="cd18008">
    <property type="entry name" value="DEXDc_SHPRH-like"/>
    <property type="match status" value="1"/>
</dbReference>
<dbReference type="SUPFAM" id="SSF57850">
    <property type="entry name" value="RING/U-box"/>
    <property type="match status" value="1"/>
</dbReference>
<reference evidence="17" key="1">
    <citation type="journal article" date="2017" name="Nat. Microbiol.">
        <title>Global analysis of biosynthetic gene clusters reveals vast potential of secondary metabolite production in Penicillium species.</title>
        <authorList>
            <person name="Nielsen J.C."/>
            <person name="Grijseels S."/>
            <person name="Prigent S."/>
            <person name="Ji B."/>
            <person name="Dainat J."/>
            <person name="Nielsen K.F."/>
            <person name="Frisvad J.C."/>
            <person name="Workman M."/>
            <person name="Nielsen J."/>
        </authorList>
    </citation>
    <scope>NUCLEOTIDE SEQUENCE [LARGE SCALE GENOMIC DNA]</scope>
    <source>
        <strain evidence="17">IBT 31321</strain>
    </source>
</reference>
<dbReference type="PROSITE" id="PS00518">
    <property type="entry name" value="ZF_RING_1"/>
    <property type="match status" value="1"/>
</dbReference>
<name>A0A1V6UQA6_9EURO</name>
<dbReference type="SMART" id="SM00487">
    <property type="entry name" value="DEXDc"/>
    <property type="match status" value="1"/>
</dbReference>
<dbReference type="InterPro" id="IPR000330">
    <property type="entry name" value="SNF2_N"/>
</dbReference>
<dbReference type="EMBL" id="MDDG01000006">
    <property type="protein sequence ID" value="OQE40343.1"/>
    <property type="molecule type" value="Genomic_DNA"/>
</dbReference>
<evidence type="ECO:0000256" key="4">
    <source>
        <dbReference type="ARBA" id="ARBA00022741"/>
    </source>
</evidence>
<evidence type="ECO:0000256" key="1">
    <source>
        <dbReference type="ARBA" id="ARBA00004123"/>
    </source>
</evidence>
<dbReference type="Gene3D" id="3.30.40.10">
    <property type="entry name" value="Zinc/RING finger domain, C3HC4 (zinc finger)"/>
    <property type="match status" value="1"/>
</dbReference>
<dbReference type="InterPro" id="IPR050628">
    <property type="entry name" value="SNF2_RAD54_helicase_TF"/>
</dbReference>
<evidence type="ECO:0000256" key="10">
    <source>
        <dbReference type="ARBA" id="ARBA00023242"/>
    </source>
</evidence>
<dbReference type="Pfam" id="PF08797">
    <property type="entry name" value="HIRAN"/>
    <property type="match status" value="1"/>
</dbReference>
<comment type="similarity">
    <text evidence="2">Belongs to the SNF2/RAD54 helicase family.</text>
</comment>
<dbReference type="STRING" id="36646.A0A1V6UQA6"/>
<evidence type="ECO:0000256" key="7">
    <source>
        <dbReference type="ARBA" id="ARBA00022806"/>
    </source>
</evidence>
<dbReference type="Pfam" id="PF00097">
    <property type="entry name" value="zf-C3HC4"/>
    <property type="match status" value="1"/>
</dbReference>
<dbReference type="Gene3D" id="3.40.50.300">
    <property type="entry name" value="P-loop containing nucleotide triphosphate hydrolases"/>
    <property type="match status" value="1"/>
</dbReference>
<dbReference type="GO" id="GO:0006281">
    <property type="term" value="P:DNA repair"/>
    <property type="evidence" value="ECO:0007669"/>
    <property type="project" value="TreeGrafter"/>
</dbReference>
<dbReference type="SMART" id="SM00184">
    <property type="entry name" value="RING"/>
    <property type="match status" value="1"/>
</dbReference>
<evidence type="ECO:0000256" key="8">
    <source>
        <dbReference type="ARBA" id="ARBA00022833"/>
    </source>
</evidence>
<dbReference type="AlphaFoldDB" id="A0A1V6UQA6"/>
<dbReference type="InterPro" id="IPR038718">
    <property type="entry name" value="SNF2-like_sf"/>
</dbReference>
<dbReference type="Gene3D" id="3.30.70.2330">
    <property type="match status" value="1"/>
</dbReference>
<keyword evidence="8" id="KW-0862">Zinc</keyword>
<keyword evidence="5 11" id="KW-0863">Zinc-finger</keyword>
<dbReference type="InterPro" id="IPR049730">
    <property type="entry name" value="SNF2/RAD54-like_C"/>
</dbReference>
<evidence type="ECO:0000259" key="15">
    <source>
        <dbReference type="PROSITE" id="PS51194"/>
    </source>
</evidence>
<keyword evidence="6" id="KW-0378">Hydrolase</keyword>
<proteinExistence type="inferred from homology"/>
<evidence type="ECO:0000256" key="11">
    <source>
        <dbReference type="PROSITE-ProRule" id="PRU00175"/>
    </source>
</evidence>
<feature type="domain" description="Helicase ATP-binding" evidence="14">
    <location>
        <begin position="378"/>
        <end position="551"/>
    </location>
</feature>
<dbReference type="GO" id="GO:0008270">
    <property type="term" value="F:zinc ion binding"/>
    <property type="evidence" value="ECO:0007669"/>
    <property type="project" value="UniProtKB-KW"/>
</dbReference>
<evidence type="ECO:0000256" key="5">
    <source>
        <dbReference type="ARBA" id="ARBA00022771"/>
    </source>
</evidence>
<comment type="caution">
    <text evidence="16">The sequence shown here is derived from an EMBL/GenBank/DDBJ whole genome shotgun (WGS) entry which is preliminary data.</text>
</comment>
<dbReference type="Pfam" id="PF00271">
    <property type="entry name" value="Helicase_C"/>
    <property type="match status" value="1"/>
</dbReference>
<dbReference type="InterPro" id="IPR017907">
    <property type="entry name" value="Znf_RING_CS"/>
</dbReference>
<sequence>MAGKRKSNGFTEDALYTQSGRAPKHTRAAPTLNTETASSGQRLGETVEYIPLDQDNSLGQRVGDPVDFNPLNQLSQVAGADEDEEEALDVIQGSQEVDETSLTTSILYGIVSTKIVGVRFYRGRANPNERVIINRDANNQYDRNAIRVDNVMGAQIGHIPRQMAAKLASYIDARDLIIEGILTGPIGNFTCPVDLKLFGSRDPIKRSDLKQRMQKDKLPVRQLNELEREERKAEKEAEKQQKEAAKKARAMALGKAASQWQANQNSEYANLSTATGLGGEQNESLEELLNQSSTFNPRDIGQVVETFGQKESDLVNLPMVDTPAGLSTQLLRYQRQGLAWMIKQESPSLPARGSDDIVQLWKRKDNDFLNVATNYATATEPALASGGILADDMGLGKTIQIISLILANAKPLTAGSSKTTLIIAPVGVMSNWRNQIQDHAHKETAPSVLIYHGSGKKEAANLGNYDVVITSYGALALDFNPNSKKAPAKGIFSLHWRRVVLDEGHTIRNPSSKASLAACGLQADSRWTLTGTPIINTLKDLYAQIRFLKFSGGLEDLGIFNSVLIRPLTTGEPEARLLLEALMGTICLRRRKDMGFINLKLPEMTSRVIRIKFNAHEQEKYNAFQTEAKGALLDFKDKDGQTKYSHLLEVLLRLRQVCNHWALCKNRVDKLMGMLEEHKVVPLTPDNVRALQEMLQLQIESQEMCAICLDNLEQPVITACAHSYCRGCIEQVIERQHKCPLCRADINETNALVAPAVELGEDTDIVEADPNSPSSKIETLVKILTAQGQAPGTKTVVFSQWTSFLNLIEPHLEQRGIKFARVDGKMPSVKRDNSINSFSNDPECTVLLASLSVCSVGLNLVAANQVILCDSWWAPAIEDQAVDRVYRLGQKRETTVWRLVMEDSIEERVLAIQERKRSLMLAAFRETAKKRAEDRGTRVADLESLLQ</sequence>
<keyword evidence="10" id="KW-0539">Nucleus</keyword>
<dbReference type="GO" id="GO:0008094">
    <property type="term" value="F:ATP-dependent activity, acting on DNA"/>
    <property type="evidence" value="ECO:0007669"/>
    <property type="project" value="TreeGrafter"/>
</dbReference>
<keyword evidence="17" id="KW-1185">Reference proteome</keyword>
<keyword evidence="7" id="KW-0347">Helicase</keyword>
<evidence type="ECO:0000259" key="14">
    <source>
        <dbReference type="PROSITE" id="PS51192"/>
    </source>
</evidence>
<keyword evidence="3" id="KW-0479">Metal-binding</keyword>
<dbReference type="Gene3D" id="3.40.50.10810">
    <property type="entry name" value="Tandem AAA-ATPase domain"/>
    <property type="match status" value="1"/>
</dbReference>
<dbReference type="CDD" id="cd18793">
    <property type="entry name" value="SF2_C_SNF"/>
    <property type="match status" value="1"/>
</dbReference>
<dbReference type="GO" id="GO:0005634">
    <property type="term" value="C:nucleus"/>
    <property type="evidence" value="ECO:0007669"/>
    <property type="project" value="UniProtKB-SubCell"/>
</dbReference>
<dbReference type="Pfam" id="PF00176">
    <property type="entry name" value="SNF2-rel_dom"/>
    <property type="match status" value="1"/>
</dbReference>
<feature type="domain" description="RING-type" evidence="13">
    <location>
        <begin position="705"/>
        <end position="743"/>
    </location>
</feature>
<dbReference type="PROSITE" id="PS50089">
    <property type="entry name" value="ZF_RING_2"/>
    <property type="match status" value="1"/>
</dbReference>
<dbReference type="GO" id="GO:0003676">
    <property type="term" value="F:nucleic acid binding"/>
    <property type="evidence" value="ECO:0007669"/>
    <property type="project" value="InterPro"/>
</dbReference>
<dbReference type="PANTHER" id="PTHR45626:SF11">
    <property type="entry name" value="FAMILY HELICASE, PUTATIVE (AFU_ORTHOLOGUE AFUA_5G06590)-RELATED"/>
    <property type="match status" value="1"/>
</dbReference>
<dbReference type="SUPFAM" id="SSF52540">
    <property type="entry name" value="P-loop containing nucleoside triphosphate hydrolases"/>
    <property type="match status" value="2"/>
</dbReference>
<comment type="subcellular location">
    <subcellularLocation>
        <location evidence="1">Nucleus</location>
    </subcellularLocation>
</comment>
<dbReference type="InterPro" id="IPR001650">
    <property type="entry name" value="Helicase_C-like"/>
</dbReference>
<dbReference type="InterPro" id="IPR018957">
    <property type="entry name" value="Znf_C3HC4_RING-type"/>
</dbReference>
<feature type="region of interest" description="Disordered" evidence="12">
    <location>
        <begin position="224"/>
        <end position="248"/>
    </location>
</feature>
<evidence type="ECO:0000313" key="16">
    <source>
        <dbReference type="EMBL" id="OQE40343.1"/>
    </source>
</evidence>